<dbReference type="KEGG" id="sze:AW14_02530"/>
<proteinExistence type="predicted"/>
<keyword evidence="2" id="KW-1185">Reference proteome</keyword>
<evidence type="ECO:0000313" key="1">
    <source>
        <dbReference type="EMBL" id="AJR02687.1"/>
    </source>
</evidence>
<evidence type="ECO:0000313" key="2">
    <source>
        <dbReference type="Proteomes" id="UP000032229"/>
    </source>
</evidence>
<dbReference type="EMBL" id="CP007202">
    <property type="protein sequence ID" value="AJR02687.1"/>
    <property type="molecule type" value="Genomic_DNA"/>
</dbReference>
<protein>
    <submittedName>
        <fullName evidence="1">Uncharacterized protein</fullName>
    </submittedName>
</protein>
<accession>A0A0C5W8V4</accession>
<dbReference type="AlphaFoldDB" id="A0A0C5W8V4"/>
<reference evidence="1 2" key="1">
    <citation type="submission" date="2014-02" db="EMBL/GenBank/DDBJ databases">
        <authorList>
            <person name="Young C.-C."/>
            <person name="Hameed A."/>
            <person name="Huang H.-C."/>
            <person name="Shahina M."/>
        </authorList>
    </citation>
    <scope>NUCLEOTIDE SEQUENCE [LARGE SCALE GENOMIC DNA]</scope>
    <source>
        <strain evidence="1 2">CC-SAMT-1</strain>
    </source>
</reference>
<dbReference type="STRING" id="1454006.AW14_02530"/>
<dbReference type="OrthoDB" id="1446707at2"/>
<organism evidence="1 2">
    <name type="scientific">Siansivirga zeaxanthinifaciens CC-SAMT-1</name>
    <dbReference type="NCBI Taxonomy" id="1454006"/>
    <lineage>
        <taxon>Bacteria</taxon>
        <taxon>Pseudomonadati</taxon>
        <taxon>Bacteroidota</taxon>
        <taxon>Flavobacteriia</taxon>
        <taxon>Flavobacteriales</taxon>
        <taxon>Flavobacteriaceae</taxon>
        <taxon>Siansivirga</taxon>
    </lineage>
</organism>
<gene>
    <name evidence="1" type="ORF">AW14_02530</name>
</gene>
<sequence>MSKIIVVLYSFLILTQSFNINIEDISKFNALMEHAKYHKEVYGDSFFNFLSEHYGNQMVQHENEHTGHENLPFKDPHHMLCHINTAFILAPYISYSLNTSIVKEIPLNFLYKEPVSLHEKLSVFQPPKLA</sequence>
<dbReference type="RefSeq" id="WP_044637367.1">
    <property type="nucleotide sequence ID" value="NZ_CP007202.1"/>
</dbReference>
<dbReference type="Proteomes" id="UP000032229">
    <property type="component" value="Chromosome"/>
</dbReference>
<dbReference type="HOGENOM" id="CLU_1913317_0_0_10"/>
<name>A0A0C5W8V4_9FLAO</name>